<dbReference type="Proteomes" id="UP000012065">
    <property type="component" value="Unassembled WGS sequence"/>
</dbReference>
<evidence type="ECO:0000313" key="3">
    <source>
        <dbReference type="Proteomes" id="UP000012065"/>
    </source>
</evidence>
<dbReference type="SUPFAM" id="SSF49503">
    <property type="entry name" value="Cupredoxins"/>
    <property type="match status" value="1"/>
</dbReference>
<dbReference type="HOGENOM" id="CLU_1807547_0_0_1"/>
<name>M5C0I6_THACB</name>
<dbReference type="EC" id="1.10.3.2" evidence="2"/>
<feature type="domain" description="Plastocyanin-like" evidence="1">
    <location>
        <begin position="6"/>
        <end position="72"/>
    </location>
</feature>
<protein>
    <submittedName>
        <fullName evidence="2">Laccase-4</fullName>
        <ecNumber evidence="2">1.10.3.2</ecNumber>
    </submittedName>
</protein>
<dbReference type="GO" id="GO:0052716">
    <property type="term" value="F:hydroquinone:oxygen oxidoreductase activity"/>
    <property type="evidence" value="ECO:0007669"/>
    <property type="project" value="UniProtKB-EC"/>
</dbReference>
<dbReference type="Gene3D" id="2.60.40.420">
    <property type="entry name" value="Cupredoxins - blue copper proteins"/>
    <property type="match status" value="1"/>
</dbReference>
<evidence type="ECO:0000313" key="2">
    <source>
        <dbReference type="EMBL" id="CCO32976.1"/>
    </source>
</evidence>
<reference evidence="2 3" key="1">
    <citation type="journal article" date="2013" name="J. Biotechnol.">
        <title>Establishment and interpretation of the genome sequence of the phytopathogenic fungus Rhizoctonia solani AG1-IB isolate 7/3/14.</title>
        <authorList>
            <person name="Wibberg D.W."/>
            <person name="Jelonek L.J."/>
            <person name="Rupp O.R."/>
            <person name="Hennig M.H."/>
            <person name="Eikmeyer F.E."/>
            <person name="Goesmann A.G."/>
            <person name="Hartmann A.H."/>
            <person name="Borriss R.B."/>
            <person name="Grosch R.G."/>
            <person name="Puehler A.P."/>
            <person name="Schlueter A.S."/>
        </authorList>
    </citation>
    <scope>NUCLEOTIDE SEQUENCE [LARGE SCALE GENOMIC DNA]</scope>
    <source>
        <strain evidence="3">AG1-IB / isolate 7/3/14</strain>
    </source>
</reference>
<dbReference type="InterPro" id="IPR008972">
    <property type="entry name" value="Cupredoxin"/>
</dbReference>
<sequence>MPLPSEADGIPHEPLVVDSFQIYAGQRYSVIVEANQTVANYWVRAPMTVAGAGTNSNLDPTNVFAVLHYEGAPNAEPTTEQGTAIGTALVEENLHALINPGAPGGSAPADVSLNLAIGRSTVDGILRFTFNNIKSSYVTLSSE</sequence>
<keyword evidence="2" id="KW-0560">Oxidoreductase</keyword>
<dbReference type="Pfam" id="PF00394">
    <property type="entry name" value="Cu-oxidase"/>
    <property type="match status" value="1"/>
</dbReference>
<dbReference type="EMBL" id="CAOJ01010762">
    <property type="protein sequence ID" value="CCO32976.1"/>
    <property type="molecule type" value="Genomic_DNA"/>
</dbReference>
<comment type="caution">
    <text evidence="2">The sequence shown here is derived from an EMBL/GenBank/DDBJ whole genome shotgun (WGS) entry which is preliminary data.</text>
</comment>
<accession>M5C0I6</accession>
<gene>
    <name evidence="2" type="primary">LCC4</name>
    <name evidence="2" type="ORF">BN14_07043</name>
</gene>
<dbReference type="InterPro" id="IPR001117">
    <property type="entry name" value="Cu-oxidase_2nd"/>
</dbReference>
<dbReference type="AlphaFoldDB" id="M5C0I6"/>
<organism evidence="2 3">
    <name type="scientific">Thanatephorus cucumeris (strain AG1-IB / isolate 7/3/14)</name>
    <name type="common">Lettuce bottom rot fungus</name>
    <name type="synonym">Rhizoctonia solani</name>
    <dbReference type="NCBI Taxonomy" id="1108050"/>
    <lineage>
        <taxon>Eukaryota</taxon>
        <taxon>Fungi</taxon>
        <taxon>Dikarya</taxon>
        <taxon>Basidiomycota</taxon>
        <taxon>Agaricomycotina</taxon>
        <taxon>Agaricomycetes</taxon>
        <taxon>Cantharellales</taxon>
        <taxon>Ceratobasidiaceae</taxon>
        <taxon>Rhizoctonia</taxon>
        <taxon>Rhizoctonia solani AG-1</taxon>
    </lineage>
</organism>
<evidence type="ECO:0000259" key="1">
    <source>
        <dbReference type="Pfam" id="PF00394"/>
    </source>
</evidence>
<proteinExistence type="predicted"/>